<dbReference type="SUPFAM" id="SSF56281">
    <property type="entry name" value="Metallo-hydrolase/oxidoreductase"/>
    <property type="match status" value="1"/>
</dbReference>
<reference evidence="3" key="1">
    <citation type="submission" date="2018-11" db="EMBL/GenBank/DDBJ databases">
        <title>Comparative genomics of Parolsenella catena and Libanicoccus massiliensis: Reclassification of Libanicoccus massiliensis as Parolsenella massiliensis comb. nov.</title>
        <authorList>
            <person name="Sakamoto M."/>
            <person name="Ikeyama N."/>
            <person name="Murakami T."/>
            <person name="Mori H."/>
            <person name="Yuki M."/>
            <person name="Ohkuma M."/>
        </authorList>
    </citation>
    <scope>NUCLEOTIDE SEQUENCE [LARGE SCALE GENOMIC DNA]</scope>
    <source>
        <strain evidence="3">JCM 31932</strain>
    </source>
</reference>
<organism evidence="2 3">
    <name type="scientific">Parolsenella catena</name>
    <dbReference type="NCBI Taxonomy" id="2003188"/>
    <lineage>
        <taxon>Bacteria</taxon>
        <taxon>Bacillati</taxon>
        <taxon>Actinomycetota</taxon>
        <taxon>Coriobacteriia</taxon>
        <taxon>Coriobacteriales</taxon>
        <taxon>Atopobiaceae</taxon>
        <taxon>Parolsenella</taxon>
    </lineage>
</organism>
<dbReference type="KEGG" id="pcat:Pcatena_12170"/>
<dbReference type="PANTHER" id="PTHR30619:SF7">
    <property type="entry name" value="BETA-LACTAMASE DOMAIN PROTEIN"/>
    <property type="match status" value="1"/>
</dbReference>
<dbReference type="Pfam" id="PF00753">
    <property type="entry name" value="Lactamase_B"/>
    <property type="match status" value="1"/>
</dbReference>
<dbReference type="Proteomes" id="UP000273154">
    <property type="component" value="Chromosome"/>
</dbReference>
<dbReference type="PANTHER" id="PTHR30619">
    <property type="entry name" value="DNA INTERNALIZATION/COMPETENCE PROTEIN COMEC/REC2"/>
    <property type="match status" value="1"/>
</dbReference>
<dbReference type="EMBL" id="AP019367">
    <property type="protein sequence ID" value="BBH50630.1"/>
    <property type="molecule type" value="Genomic_DNA"/>
</dbReference>
<gene>
    <name evidence="2" type="ORF">Pcatena_12170</name>
</gene>
<evidence type="ECO:0000259" key="1">
    <source>
        <dbReference type="Pfam" id="PF00753"/>
    </source>
</evidence>
<protein>
    <recommendedName>
        <fullName evidence="1">Metallo-beta-lactamase domain-containing protein</fullName>
    </recommendedName>
</protein>
<sequence>MAPANAYFKTKRILSFCEMVLAVFVLLVLSILAMPRVASAEEGVTRIHVLPFAGGSLDLSCAGGDAIIIESNGRFGMVDSGESSDYPDGSNPRHPFRAGTTIGHGVEDKVLSYLDSLGVTEDNFDFYIGTHPHSDHIGNAGLIIRKYKPSKVYTPRYDDSYLTSPWGLWDNQYVYDDLVNAAKEVGADLYLDFDEAAPENPEPGSNVCRPEFDFGNAHIELVNTDSSYETAGVADANYISLGIKVASGGKNCLSCG</sequence>
<dbReference type="AlphaFoldDB" id="A0A3G9KA99"/>
<name>A0A3G9KA99_9ACTN</name>
<dbReference type="InterPro" id="IPR001279">
    <property type="entry name" value="Metallo-B-lactamas"/>
</dbReference>
<dbReference type="Gene3D" id="3.60.15.10">
    <property type="entry name" value="Ribonuclease Z/Hydroxyacylglutathione hydrolase-like"/>
    <property type="match status" value="1"/>
</dbReference>
<keyword evidence="3" id="KW-1185">Reference proteome</keyword>
<feature type="domain" description="Metallo-beta-lactamase" evidence="1">
    <location>
        <begin position="64"/>
        <end position="206"/>
    </location>
</feature>
<evidence type="ECO:0000313" key="2">
    <source>
        <dbReference type="EMBL" id="BBH50630.1"/>
    </source>
</evidence>
<accession>A0A3G9KA99</accession>
<dbReference type="InterPro" id="IPR036866">
    <property type="entry name" value="RibonucZ/Hydroxyglut_hydro"/>
</dbReference>
<dbReference type="InterPro" id="IPR052159">
    <property type="entry name" value="Competence_DNA_uptake"/>
</dbReference>
<evidence type="ECO:0000313" key="3">
    <source>
        <dbReference type="Proteomes" id="UP000273154"/>
    </source>
</evidence>
<proteinExistence type="predicted"/>